<keyword evidence="5 7" id="KW-0067">ATP-binding</keyword>
<dbReference type="Gene3D" id="3.60.110.10">
    <property type="entry name" value="Carbon-nitrogen hydrolase"/>
    <property type="match status" value="1"/>
</dbReference>
<feature type="domain" description="CN hydrolase" evidence="8">
    <location>
        <begin position="13"/>
        <end position="278"/>
    </location>
</feature>
<evidence type="ECO:0000256" key="3">
    <source>
        <dbReference type="ARBA" id="ARBA00022598"/>
    </source>
</evidence>
<dbReference type="InterPro" id="IPR036526">
    <property type="entry name" value="C-N_Hydrolase_sf"/>
</dbReference>
<comment type="catalytic activity">
    <reaction evidence="7">
        <text>deamido-NAD(+) + L-glutamine + ATP + H2O = L-glutamate + AMP + diphosphate + NAD(+) + H(+)</text>
        <dbReference type="Rhea" id="RHEA:24384"/>
        <dbReference type="ChEBI" id="CHEBI:15377"/>
        <dbReference type="ChEBI" id="CHEBI:15378"/>
        <dbReference type="ChEBI" id="CHEBI:29985"/>
        <dbReference type="ChEBI" id="CHEBI:30616"/>
        <dbReference type="ChEBI" id="CHEBI:33019"/>
        <dbReference type="ChEBI" id="CHEBI:57540"/>
        <dbReference type="ChEBI" id="CHEBI:58359"/>
        <dbReference type="ChEBI" id="CHEBI:58437"/>
        <dbReference type="ChEBI" id="CHEBI:456215"/>
        <dbReference type="EC" id="6.3.5.1"/>
    </reaction>
</comment>
<dbReference type="PIRSF" id="PIRSF006630">
    <property type="entry name" value="NADS_GAT"/>
    <property type="match status" value="1"/>
</dbReference>
<comment type="pathway">
    <text evidence="1 7">Cofactor biosynthesis; NAD(+) biosynthesis; NAD(+) from deamido-NAD(+) (L-Gln route): step 1/1.</text>
</comment>
<keyword evidence="4 7" id="KW-0547">Nucleotide-binding</keyword>
<keyword evidence="10" id="KW-1185">Reference proteome</keyword>
<accession>A0ABU7U0M0</accession>
<name>A0ABU7U0M0_9PROT</name>
<comment type="similarity">
    <text evidence="2 7">In the C-terminal section; belongs to the NAD synthetase family.</text>
</comment>
<evidence type="ECO:0000256" key="5">
    <source>
        <dbReference type="ARBA" id="ARBA00022840"/>
    </source>
</evidence>
<evidence type="ECO:0000256" key="2">
    <source>
        <dbReference type="ARBA" id="ARBA00007145"/>
    </source>
</evidence>
<dbReference type="InterPro" id="IPR014445">
    <property type="entry name" value="Gln-dep_NAD_synthase"/>
</dbReference>
<dbReference type="Gene3D" id="3.40.50.620">
    <property type="entry name" value="HUPs"/>
    <property type="match status" value="1"/>
</dbReference>
<reference evidence="9 10" key="1">
    <citation type="submission" date="2023-10" db="EMBL/GenBank/DDBJ databases">
        <title>Sorlinia euscelidii gen. nov., sp. nov., an acetic acid bacteria isolated from the gut of Euscelidius variegatus emitter.</title>
        <authorList>
            <person name="Michoud G."/>
            <person name="Marasco R."/>
            <person name="Seferji K."/>
            <person name="Gonella E."/>
            <person name="Garuglieri E."/>
            <person name="Alma A."/>
            <person name="Mapelli F."/>
            <person name="Borin S."/>
            <person name="Daffonchio D."/>
            <person name="Crotti E."/>
        </authorList>
    </citation>
    <scope>NUCLEOTIDE SEQUENCE [LARGE SCALE GENOMIC DNA]</scope>
    <source>
        <strain evidence="9 10">EV16P</strain>
    </source>
</reference>
<evidence type="ECO:0000256" key="6">
    <source>
        <dbReference type="ARBA" id="ARBA00023027"/>
    </source>
</evidence>
<gene>
    <name evidence="9" type="ORF">DOFOFD_01075</name>
</gene>
<dbReference type="EC" id="6.3.5.1" evidence="7"/>
<organism evidence="9 10">
    <name type="scientific">Sorlinia euscelidii</name>
    <dbReference type="NCBI Taxonomy" id="3081148"/>
    <lineage>
        <taxon>Bacteria</taxon>
        <taxon>Pseudomonadati</taxon>
        <taxon>Pseudomonadota</taxon>
        <taxon>Alphaproteobacteria</taxon>
        <taxon>Acetobacterales</taxon>
        <taxon>Acetobacteraceae</taxon>
        <taxon>Sorlinia</taxon>
    </lineage>
</organism>
<dbReference type="InterPro" id="IPR022310">
    <property type="entry name" value="NAD/GMP_synthase"/>
</dbReference>
<dbReference type="SUPFAM" id="SSF52402">
    <property type="entry name" value="Adenine nucleotide alpha hydrolases-like"/>
    <property type="match status" value="1"/>
</dbReference>
<dbReference type="EMBL" id="JAWJZY010000001">
    <property type="protein sequence ID" value="MEE8657611.1"/>
    <property type="molecule type" value="Genomic_DNA"/>
</dbReference>
<dbReference type="PANTHER" id="PTHR23090:SF9">
    <property type="entry name" value="GLUTAMINE-DEPENDENT NAD(+) SYNTHETASE"/>
    <property type="match status" value="1"/>
</dbReference>
<dbReference type="InterPro" id="IPR003010">
    <property type="entry name" value="C-N_Hydrolase"/>
</dbReference>
<dbReference type="CDD" id="cd07570">
    <property type="entry name" value="GAT_Gln-NAD-synth"/>
    <property type="match status" value="1"/>
</dbReference>
<dbReference type="Proteomes" id="UP001312908">
    <property type="component" value="Unassembled WGS sequence"/>
</dbReference>
<dbReference type="Pfam" id="PF02540">
    <property type="entry name" value="NAD_synthase"/>
    <property type="match status" value="1"/>
</dbReference>
<dbReference type="PROSITE" id="PS50263">
    <property type="entry name" value="CN_HYDROLASE"/>
    <property type="match status" value="1"/>
</dbReference>
<dbReference type="PANTHER" id="PTHR23090">
    <property type="entry name" value="NH 3 /GLUTAMINE-DEPENDENT NAD + SYNTHETASE"/>
    <property type="match status" value="1"/>
</dbReference>
<dbReference type="InterPro" id="IPR003694">
    <property type="entry name" value="NAD_synthase"/>
</dbReference>
<dbReference type="InterPro" id="IPR014729">
    <property type="entry name" value="Rossmann-like_a/b/a_fold"/>
</dbReference>
<sequence length="511" mass="56008">MEDFYSIYSHGMARVSVCTFPVQLAVPSQNAEIIAAIAAQCEKEGSVLAVFPELCLTGYSLEDLRHQAVVIDATHEAIRALAHKTRSMQITLIVGAALRFRNGLYNCAVVIQGGRICGVVPKAHLPEYAEFYESRHFSAGSGINGAMISVAGDEVPFGCDLIFRFRDIADFILGVEICEDLWVANSPHIHLTRAGVTVMANLSASSITIGKSETRDLLCRAASLKTISAYLYAAAGEGESTTDLSWDGQVSIYEKGEILAQSERFPSGAKIVHADIDLERIVQERLRRQSVEASDAGHAARSWRDIALHTEPPRGDVGLKREVPRFPFLPDNASRLAQDCFEAWTIQVTGLVQRLRASGVTRMVIGVSGGLDSTLALLVCRRVAQQMDWPAESMHAYTMPGFATGDASKTLAVELMRALDIEPRELDIRPAATRMLSDLNHPHARGRIFSIRRSKMFRLACGRITCFASPIRLAESLSAQAIYQSWRWAGAPMASVTRCRITMSIAGCRRP</sequence>
<keyword evidence="6 7" id="KW-0520">NAD</keyword>
<evidence type="ECO:0000313" key="10">
    <source>
        <dbReference type="Proteomes" id="UP001312908"/>
    </source>
</evidence>
<keyword evidence="3 7" id="KW-0436">Ligase</keyword>
<dbReference type="SUPFAM" id="SSF56317">
    <property type="entry name" value="Carbon-nitrogen hydrolase"/>
    <property type="match status" value="1"/>
</dbReference>
<evidence type="ECO:0000259" key="8">
    <source>
        <dbReference type="PROSITE" id="PS50263"/>
    </source>
</evidence>
<comment type="caution">
    <text evidence="9">The sequence shown here is derived from an EMBL/GenBank/DDBJ whole genome shotgun (WGS) entry which is preliminary data.</text>
</comment>
<evidence type="ECO:0000313" key="9">
    <source>
        <dbReference type="EMBL" id="MEE8657611.1"/>
    </source>
</evidence>
<evidence type="ECO:0000256" key="1">
    <source>
        <dbReference type="ARBA" id="ARBA00005188"/>
    </source>
</evidence>
<evidence type="ECO:0000256" key="4">
    <source>
        <dbReference type="ARBA" id="ARBA00022741"/>
    </source>
</evidence>
<protein>
    <recommendedName>
        <fullName evidence="7">Glutamine-dependent NAD(+) synthetase</fullName>
        <ecNumber evidence="7">6.3.5.1</ecNumber>
    </recommendedName>
    <alternativeName>
        <fullName evidence="7">NAD(+) synthase [glutamine-hydrolyzing]</fullName>
    </alternativeName>
</protein>
<dbReference type="Pfam" id="PF00795">
    <property type="entry name" value="CN_hydrolase"/>
    <property type="match status" value="1"/>
</dbReference>
<dbReference type="NCBIfam" id="NF002730">
    <property type="entry name" value="PRK02628.1"/>
    <property type="match status" value="1"/>
</dbReference>
<evidence type="ECO:0000256" key="7">
    <source>
        <dbReference type="PIRNR" id="PIRNR006630"/>
    </source>
</evidence>
<proteinExistence type="inferred from homology"/>